<evidence type="ECO:0000256" key="6">
    <source>
        <dbReference type="RuleBase" id="RU003887"/>
    </source>
</evidence>
<reference evidence="8 9" key="1">
    <citation type="submission" date="2020-09" db="EMBL/GenBank/DDBJ databases">
        <title>Pseudoxanthomonas sp. CAU 1598 isolated from sand of Yaerae Beach.</title>
        <authorList>
            <person name="Kim W."/>
        </authorList>
    </citation>
    <scope>NUCLEOTIDE SEQUENCE [LARGE SCALE GENOMIC DNA]</scope>
    <source>
        <strain evidence="8 9">CAU 1598</strain>
    </source>
</reference>
<dbReference type="InterPro" id="IPR036986">
    <property type="entry name" value="S4_RNA-bd_sf"/>
</dbReference>
<dbReference type="InterPro" id="IPR002942">
    <property type="entry name" value="S4_RNA-bd"/>
</dbReference>
<keyword evidence="5" id="KW-0694">RNA-binding</keyword>
<comment type="similarity">
    <text evidence="1 6">Belongs to the pseudouridine synthase RsuA family.</text>
</comment>
<dbReference type="Gene3D" id="3.30.2350.10">
    <property type="entry name" value="Pseudouridine synthase"/>
    <property type="match status" value="1"/>
</dbReference>
<dbReference type="EC" id="5.4.99.-" evidence="6"/>
<dbReference type="PROSITE" id="PS50889">
    <property type="entry name" value="S4"/>
    <property type="match status" value="1"/>
</dbReference>
<comment type="catalytic activity">
    <reaction evidence="3">
        <text>uridine(35) in tRNA(Tyr) = pseudouridine(35) in tRNA(Tyr)</text>
        <dbReference type="Rhea" id="RHEA:60556"/>
        <dbReference type="Rhea" id="RHEA-COMP:15607"/>
        <dbReference type="Rhea" id="RHEA-COMP:15608"/>
        <dbReference type="ChEBI" id="CHEBI:65314"/>
        <dbReference type="ChEBI" id="CHEBI:65315"/>
    </reaction>
</comment>
<dbReference type="EMBL" id="JACYTR010000054">
    <property type="protein sequence ID" value="MBD8527502.1"/>
    <property type="molecule type" value="Genomic_DNA"/>
</dbReference>
<dbReference type="InterPro" id="IPR050343">
    <property type="entry name" value="RsuA_PseudoU_synthase"/>
</dbReference>
<dbReference type="InterPro" id="IPR018496">
    <property type="entry name" value="PsdUridine_synth_RsuA/RluB_CS"/>
</dbReference>
<dbReference type="CDD" id="cd02870">
    <property type="entry name" value="PseudoU_synth_RsuA_like"/>
    <property type="match status" value="1"/>
</dbReference>
<dbReference type="PANTHER" id="PTHR47683:SF2">
    <property type="entry name" value="RNA-BINDING S4 DOMAIN-CONTAINING PROTEIN"/>
    <property type="match status" value="1"/>
</dbReference>
<dbReference type="PROSITE" id="PS01149">
    <property type="entry name" value="PSI_RSU"/>
    <property type="match status" value="1"/>
</dbReference>
<keyword evidence="9" id="KW-1185">Reference proteome</keyword>
<evidence type="ECO:0000256" key="2">
    <source>
        <dbReference type="ARBA" id="ARBA00023235"/>
    </source>
</evidence>
<name>A0AAW3ZQW6_9GAMM</name>
<comment type="caution">
    <text evidence="8">The sequence shown here is derived from an EMBL/GenBank/DDBJ whole genome shotgun (WGS) entry which is preliminary data.</text>
</comment>
<dbReference type="Pfam" id="PF00849">
    <property type="entry name" value="PseudoU_synth_2"/>
    <property type="match status" value="1"/>
</dbReference>
<proteinExistence type="inferred from homology"/>
<dbReference type="InterPro" id="IPR000748">
    <property type="entry name" value="PsdUridine_synth_RsuA/RluB/E/F"/>
</dbReference>
<dbReference type="Proteomes" id="UP000613768">
    <property type="component" value="Unassembled WGS sequence"/>
</dbReference>
<dbReference type="GO" id="GO:0003723">
    <property type="term" value="F:RNA binding"/>
    <property type="evidence" value="ECO:0007669"/>
    <property type="project" value="UniProtKB-KW"/>
</dbReference>
<sequence length="248" mass="27503">MRSRDSSSMVTPGPRFGLARVLSKRGVCSRSVAAQWVVSGRVTVNGRIERNPEFPVREGIDKVGLDGHPLDAPRRCCLMLNKPRGLLTTTQDEQGRDTVYRCFDGHDLPWLAPVGRLDKASEGLLLFSNDPAWAARLCSPQQGPDKTYAVQVRGLCGPAHLQRMGEGIVDAGERLAVKQVEMMRQGEKNSWLRIVLDEGRNRQIRRILAALNLPVMRLIRIAVGNVELGELGKGEWRWLSEAEMSGLG</sequence>
<dbReference type="GO" id="GO:0000455">
    <property type="term" value="P:enzyme-directed rRNA pseudouridine synthesis"/>
    <property type="evidence" value="ECO:0007669"/>
    <property type="project" value="UniProtKB-ARBA"/>
</dbReference>
<keyword evidence="2 6" id="KW-0413">Isomerase</keyword>
<evidence type="ECO:0000256" key="1">
    <source>
        <dbReference type="ARBA" id="ARBA00008348"/>
    </source>
</evidence>
<dbReference type="PANTHER" id="PTHR47683">
    <property type="entry name" value="PSEUDOURIDINE SYNTHASE FAMILY PROTEIN-RELATED"/>
    <property type="match status" value="1"/>
</dbReference>
<evidence type="ECO:0000256" key="5">
    <source>
        <dbReference type="PROSITE-ProRule" id="PRU00182"/>
    </source>
</evidence>
<dbReference type="Gene3D" id="3.10.290.10">
    <property type="entry name" value="RNA-binding S4 domain"/>
    <property type="match status" value="1"/>
</dbReference>
<protein>
    <recommendedName>
        <fullName evidence="6">Pseudouridine synthase</fullName>
        <ecNumber evidence="6">5.4.99.-</ecNumber>
    </recommendedName>
</protein>
<feature type="domain" description="RNA-binding S4" evidence="7">
    <location>
        <begin position="16"/>
        <end position="75"/>
    </location>
</feature>
<dbReference type="SUPFAM" id="SSF55120">
    <property type="entry name" value="Pseudouridine synthase"/>
    <property type="match status" value="1"/>
</dbReference>
<dbReference type="InterPro" id="IPR006145">
    <property type="entry name" value="PsdUridine_synth_RsuA/RluA"/>
</dbReference>
<gene>
    <name evidence="8" type="ORF">IFO71_17300</name>
</gene>
<dbReference type="SMART" id="SM00363">
    <property type="entry name" value="S4"/>
    <property type="match status" value="1"/>
</dbReference>
<dbReference type="NCBIfam" id="TIGR00093">
    <property type="entry name" value="pseudouridine synthase"/>
    <property type="match status" value="1"/>
</dbReference>
<dbReference type="CDD" id="cd00165">
    <property type="entry name" value="S4"/>
    <property type="match status" value="1"/>
</dbReference>
<dbReference type="AlphaFoldDB" id="A0AAW3ZQW6"/>
<dbReference type="InterPro" id="IPR020103">
    <property type="entry name" value="PsdUridine_synth_cat_dom_sf"/>
</dbReference>
<evidence type="ECO:0000256" key="4">
    <source>
        <dbReference type="ARBA" id="ARBA00036535"/>
    </source>
</evidence>
<dbReference type="Pfam" id="PF01479">
    <property type="entry name" value="S4"/>
    <property type="match status" value="1"/>
</dbReference>
<dbReference type="GO" id="GO:0160138">
    <property type="term" value="F:23S rRNA pseudouridine(2604) synthase activity"/>
    <property type="evidence" value="ECO:0007669"/>
    <property type="project" value="UniProtKB-EC"/>
</dbReference>
<evidence type="ECO:0000313" key="9">
    <source>
        <dbReference type="Proteomes" id="UP000613768"/>
    </source>
</evidence>
<organism evidence="8 9">
    <name type="scientific">Pseudomarimonas arenosa</name>
    <dbReference type="NCBI Taxonomy" id="2774145"/>
    <lineage>
        <taxon>Bacteria</taxon>
        <taxon>Pseudomonadati</taxon>
        <taxon>Pseudomonadota</taxon>
        <taxon>Gammaproteobacteria</taxon>
        <taxon>Lysobacterales</taxon>
        <taxon>Lysobacteraceae</taxon>
        <taxon>Pseudomarimonas</taxon>
    </lineage>
</organism>
<evidence type="ECO:0000313" key="8">
    <source>
        <dbReference type="EMBL" id="MBD8527502.1"/>
    </source>
</evidence>
<evidence type="ECO:0000256" key="3">
    <source>
        <dbReference type="ARBA" id="ARBA00036390"/>
    </source>
</evidence>
<dbReference type="SUPFAM" id="SSF55174">
    <property type="entry name" value="Alpha-L RNA-binding motif"/>
    <property type="match status" value="1"/>
</dbReference>
<evidence type="ECO:0000259" key="7">
    <source>
        <dbReference type="SMART" id="SM00363"/>
    </source>
</evidence>
<comment type="catalytic activity">
    <reaction evidence="4">
        <text>uridine(2604) in 23S rRNA = pseudouridine(2604) in 23S rRNA</text>
        <dbReference type="Rhea" id="RHEA:38875"/>
        <dbReference type="Rhea" id="RHEA-COMP:10093"/>
        <dbReference type="Rhea" id="RHEA-COMP:10094"/>
        <dbReference type="ChEBI" id="CHEBI:65314"/>
        <dbReference type="ChEBI" id="CHEBI:65315"/>
        <dbReference type="EC" id="5.4.99.21"/>
    </reaction>
</comment>
<accession>A0AAW3ZQW6</accession>